<dbReference type="PANTHER" id="PTHR38041:SF1">
    <property type="entry name" value="CHORISMATE MUTASE"/>
    <property type="match status" value="1"/>
</dbReference>
<dbReference type="HOGENOM" id="CLU_131518_4_1_2"/>
<evidence type="ECO:0000313" key="4">
    <source>
        <dbReference type="EMBL" id="ERG92687.1"/>
    </source>
</evidence>
<feature type="region of interest" description="Disordered" evidence="2">
    <location>
        <begin position="1"/>
        <end position="59"/>
    </location>
</feature>
<dbReference type="PROSITE" id="PS51168">
    <property type="entry name" value="CHORISMATE_MUT_2"/>
    <property type="match status" value="1"/>
</dbReference>
<reference evidence="4 5" key="1">
    <citation type="journal article" date="2013" name="PLoS ONE">
        <title>Assembly-driven community genomics of a hypersaline microbial ecosystem.</title>
        <authorList>
            <person name="Podell S."/>
            <person name="Ugalde J.A."/>
            <person name="Narasingarao P."/>
            <person name="Banfield J.F."/>
            <person name="Heidelberg K.B."/>
            <person name="Allen E.E."/>
        </authorList>
    </citation>
    <scope>NUCLEOTIDE SEQUENCE [LARGE SCALE GENOMIC DNA]</scope>
    <source>
        <strain evidence="5">J07HQW1</strain>
    </source>
</reference>
<dbReference type="InterPro" id="IPR002701">
    <property type="entry name" value="CM_II_prokaryot"/>
</dbReference>
<dbReference type="InterPro" id="IPR036979">
    <property type="entry name" value="CM_dom_sf"/>
</dbReference>
<dbReference type="PANTHER" id="PTHR38041">
    <property type="entry name" value="CHORISMATE MUTASE"/>
    <property type="match status" value="1"/>
</dbReference>
<organism evidence="4 5">
    <name type="scientific">Haloquadratum walsbyi J07HQW1</name>
    <dbReference type="NCBI Taxonomy" id="1238424"/>
    <lineage>
        <taxon>Archaea</taxon>
        <taxon>Methanobacteriati</taxon>
        <taxon>Methanobacteriota</taxon>
        <taxon>Stenosarchaea group</taxon>
        <taxon>Halobacteria</taxon>
        <taxon>Halobacteriales</taxon>
        <taxon>Haloferacaceae</taxon>
        <taxon>Haloquadratum</taxon>
    </lineage>
</organism>
<feature type="compositionally biased region" description="Polar residues" evidence="2">
    <location>
        <begin position="1"/>
        <end position="11"/>
    </location>
</feature>
<dbReference type="AlphaFoldDB" id="U1PGC9"/>
<dbReference type="InterPro" id="IPR036263">
    <property type="entry name" value="Chorismate_II_sf"/>
</dbReference>
<dbReference type="GO" id="GO:0009697">
    <property type="term" value="P:salicylic acid biosynthetic process"/>
    <property type="evidence" value="ECO:0007669"/>
    <property type="project" value="TreeGrafter"/>
</dbReference>
<dbReference type="GO" id="GO:0004106">
    <property type="term" value="F:chorismate mutase activity"/>
    <property type="evidence" value="ECO:0007669"/>
    <property type="project" value="InterPro"/>
</dbReference>
<dbReference type="SUPFAM" id="SSF48600">
    <property type="entry name" value="Chorismate mutase II"/>
    <property type="match status" value="1"/>
</dbReference>
<evidence type="ECO:0000313" key="5">
    <source>
        <dbReference type="Proteomes" id="UP000030649"/>
    </source>
</evidence>
<sequence length="154" mass="17348">MKRRAQQNLRGSSKIYDNDNVEENVARNDSMTPDTDTDTNTDTDTDTDTTVSTESQIDASIVTTESDSLESLREEIKLIDRELVELIARRTYVADSIAQVKSEQGLPTTDEGQEARVMERAGANAEHFDVDANLVKAVFRLLIELNKVEQRQNR</sequence>
<proteinExistence type="predicted"/>
<dbReference type="STRING" id="1238424.J07HQW1_02732"/>
<feature type="domain" description="Chorismate mutase" evidence="3">
    <location>
        <begin position="63"/>
        <end position="154"/>
    </location>
</feature>
<dbReference type="Proteomes" id="UP000030649">
    <property type="component" value="Unassembled WGS sequence"/>
</dbReference>
<accession>U1PGC9</accession>
<dbReference type="Gene3D" id="1.20.59.10">
    <property type="entry name" value="Chorismate mutase"/>
    <property type="match status" value="1"/>
</dbReference>
<keyword evidence="1" id="KW-0413">Isomerase</keyword>
<evidence type="ECO:0000259" key="3">
    <source>
        <dbReference type="PROSITE" id="PS51168"/>
    </source>
</evidence>
<dbReference type="InterPro" id="IPR051331">
    <property type="entry name" value="Chorismate_mutase-related"/>
</dbReference>
<feature type="compositionally biased region" description="Acidic residues" evidence="2">
    <location>
        <begin position="35"/>
        <end position="47"/>
    </location>
</feature>
<dbReference type="GO" id="GO:0046417">
    <property type="term" value="P:chorismate metabolic process"/>
    <property type="evidence" value="ECO:0007669"/>
    <property type="project" value="InterPro"/>
</dbReference>
<dbReference type="Pfam" id="PF01817">
    <property type="entry name" value="CM_2"/>
    <property type="match status" value="1"/>
</dbReference>
<protein>
    <submittedName>
        <fullName evidence="4">Chorismate mutase</fullName>
    </submittedName>
</protein>
<evidence type="ECO:0000256" key="1">
    <source>
        <dbReference type="ARBA" id="ARBA00023235"/>
    </source>
</evidence>
<name>U1PGC9_9EURY</name>
<dbReference type="EMBL" id="KE356560">
    <property type="protein sequence ID" value="ERG92687.1"/>
    <property type="molecule type" value="Genomic_DNA"/>
</dbReference>
<evidence type="ECO:0000256" key="2">
    <source>
        <dbReference type="SAM" id="MobiDB-lite"/>
    </source>
</evidence>
<dbReference type="SMART" id="SM00830">
    <property type="entry name" value="CM_2"/>
    <property type="match status" value="1"/>
</dbReference>
<gene>
    <name evidence="4" type="ORF">J07HQW1_02732</name>
</gene>